<evidence type="ECO:0000313" key="2">
    <source>
        <dbReference type="Proteomes" id="UP001352852"/>
    </source>
</evidence>
<sequence>MRRNIRRTCFRCERTISLRGNFQVQAPCSCVFISAGFKPQSAPCQSQDIKPSRIVLDQVPVDSPSASIPKT</sequence>
<dbReference type="Proteomes" id="UP001352852">
    <property type="component" value="Unassembled WGS sequence"/>
</dbReference>
<accession>A0ABU7CYJ8</accession>
<comment type="caution">
    <text evidence="1">The sequence shown here is derived from an EMBL/GenBank/DDBJ whole genome shotgun (WGS) entry which is preliminary data.</text>
</comment>
<organism evidence="1 2">
    <name type="scientific">Characodon lateralis</name>
    <dbReference type="NCBI Taxonomy" id="208331"/>
    <lineage>
        <taxon>Eukaryota</taxon>
        <taxon>Metazoa</taxon>
        <taxon>Chordata</taxon>
        <taxon>Craniata</taxon>
        <taxon>Vertebrata</taxon>
        <taxon>Euteleostomi</taxon>
        <taxon>Actinopterygii</taxon>
        <taxon>Neopterygii</taxon>
        <taxon>Teleostei</taxon>
        <taxon>Neoteleostei</taxon>
        <taxon>Acanthomorphata</taxon>
        <taxon>Ovalentaria</taxon>
        <taxon>Atherinomorphae</taxon>
        <taxon>Cyprinodontiformes</taxon>
        <taxon>Goodeidae</taxon>
        <taxon>Characodon</taxon>
    </lineage>
</organism>
<gene>
    <name evidence="1" type="ORF">CHARACLAT_017826</name>
</gene>
<name>A0ABU7CYJ8_9TELE</name>
<proteinExistence type="predicted"/>
<reference evidence="1 2" key="1">
    <citation type="submission" date="2021-06" db="EMBL/GenBank/DDBJ databases">
        <authorList>
            <person name="Palmer J.M."/>
        </authorList>
    </citation>
    <scope>NUCLEOTIDE SEQUENCE [LARGE SCALE GENOMIC DNA]</scope>
    <source>
        <strain evidence="1 2">CL_MEX2019</strain>
        <tissue evidence="1">Muscle</tissue>
    </source>
</reference>
<protein>
    <submittedName>
        <fullName evidence="1">Uncharacterized protein</fullName>
    </submittedName>
</protein>
<dbReference type="EMBL" id="JAHUTJ010009717">
    <property type="protein sequence ID" value="MED6268002.1"/>
    <property type="molecule type" value="Genomic_DNA"/>
</dbReference>
<keyword evidence="2" id="KW-1185">Reference proteome</keyword>
<evidence type="ECO:0000313" key="1">
    <source>
        <dbReference type="EMBL" id="MED6268002.1"/>
    </source>
</evidence>